<name>A0AAD9XT69_9ROSI</name>
<reference evidence="2" key="1">
    <citation type="journal article" date="2023" name="Plant J.">
        <title>Genome sequences and population genomics provide insights into the demographic history, inbreeding, and mutation load of two 'living fossil' tree species of Dipteronia.</title>
        <authorList>
            <person name="Feng Y."/>
            <person name="Comes H.P."/>
            <person name="Chen J."/>
            <person name="Zhu S."/>
            <person name="Lu R."/>
            <person name="Zhang X."/>
            <person name="Li P."/>
            <person name="Qiu J."/>
            <person name="Olsen K.M."/>
            <person name="Qiu Y."/>
        </authorList>
    </citation>
    <scope>NUCLEOTIDE SEQUENCE</scope>
    <source>
        <strain evidence="2">KIB01</strain>
    </source>
</reference>
<accession>A0AAD9XT69</accession>
<keyword evidence="3" id="KW-1185">Reference proteome</keyword>
<feature type="compositionally biased region" description="Polar residues" evidence="1">
    <location>
        <begin position="1"/>
        <end position="14"/>
    </location>
</feature>
<organism evidence="2 3">
    <name type="scientific">Dipteronia dyeriana</name>
    <dbReference type="NCBI Taxonomy" id="168575"/>
    <lineage>
        <taxon>Eukaryota</taxon>
        <taxon>Viridiplantae</taxon>
        <taxon>Streptophyta</taxon>
        <taxon>Embryophyta</taxon>
        <taxon>Tracheophyta</taxon>
        <taxon>Spermatophyta</taxon>
        <taxon>Magnoliopsida</taxon>
        <taxon>eudicotyledons</taxon>
        <taxon>Gunneridae</taxon>
        <taxon>Pentapetalae</taxon>
        <taxon>rosids</taxon>
        <taxon>malvids</taxon>
        <taxon>Sapindales</taxon>
        <taxon>Sapindaceae</taxon>
        <taxon>Hippocastanoideae</taxon>
        <taxon>Acereae</taxon>
        <taxon>Dipteronia</taxon>
    </lineage>
</organism>
<feature type="region of interest" description="Disordered" evidence="1">
    <location>
        <begin position="1"/>
        <end position="24"/>
    </location>
</feature>
<evidence type="ECO:0000313" key="3">
    <source>
        <dbReference type="Proteomes" id="UP001280121"/>
    </source>
</evidence>
<protein>
    <submittedName>
        <fullName evidence="2">Uncharacterized protein</fullName>
    </submittedName>
</protein>
<evidence type="ECO:0000313" key="2">
    <source>
        <dbReference type="EMBL" id="KAK2665354.1"/>
    </source>
</evidence>
<dbReference type="EMBL" id="JANJYI010000001">
    <property type="protein sequence ID" value="KAK2665354.1"/>
    <property type="molecule type" value="Genomic_DNA"/>
</dbReference>
<dbReference type="AlphaFoldDB" id="A0AAD9XT69"/>
<evidence type="ECO:0000256" key="1">
    <source>
        <dbReference type="SAM" id="MobiDB-lite"/>
    </source>
</evidence>
<dbReference type="Proteomes" id="UP001280121">
    <property type="component" value="Unassembled WGS sequence"/>
</dbReference>
<proteinExistence type="predicted"/>
<gene>
    <name evidence="2" type="ORF">Ddye_003928</name>
</gene>
<sequence length="93" mass="10756">MQLRTNGGNSTDATPSRPALETEDNVDLKQGPLYLYNAMIFQSIRLKYHLSVQFAEAYNVEAQMIMNPMRFKEATNIPLEEKNIRNGMENRLY</sequence>
<comment type="caution">
    <text evidence="2">The sequence shown here is derived from an EMBL/GenBank/DDBJ whole genome shotgun (WGS) entry which is preliminary data.</text>
</comment>